<accession>R4K1Z1</accession>
<keyword evidence="4" id="KW-1185">Reference proteome</keyword>
<feature type="coiled-coil region" evidence="1">
    <location>
        <begin position="70"/>
        <end position="101"/>
    </location>
</feature>
<dbReference type="EMBL" id="CP003261">
    <property type="protein sequence ID" value="AGK97112.1"/>
    <property type="molecule type" value="Genomic_DNA"/>
</dbReference>
<keyword evidence="2" id="KW-0812">Transmembrane</keyword>
<sequence length="285" mass="33132">MTNMKFKEMIVSYLRQKCWYIVLLISSTIYILYYKNDIYQLKEFNATNLVFILWLILLLLPLFSEMEFFGIKLKKEVEKAKNEVKENLNDLRMQIMDLKISNSNANTINFGNGFLPTEQKLKKLSKEFITNSNNIDDTLSGAKSTPKIDISTEAGGFEIAEESIYLFKIRLMIEKTLTDLCEKTGYNGHKSMIEMMRHLNRCEVINGKTVDLISQIIKIATRGVHGEIVSNEYIDFIKQVFPQLQKQLYEINTQLHYYTCSRCKYSGYSRIENVCPICGFTSDDD</sequence>
<evidence type="ECO:0000313" key="3">
    <source>
        <dbReference type="EMBL" id="AGK97112.1"/>
    </source>
</evidence>
<feature type="transmembrane region" description="Helical" evidence="2">
    <location>
        <begin position="46"/>
        <end position="64"/>
    </location>
</feature>
<keyword evidence="1" id="KW-0175">Coiled coil</keyword>
<proteinExistence type="predicted"/>
<reference evidence="3 4" key="1">
    <citation type="submission" date="2012-01" db="EMBL/GenBank/DDBJ databases">
        <title>Complete sequence of chromosome of Clostridium pasteurianum BC1.</title>
        <authorList>
            <consortium name="US DOE Joint Genome Institute"/>
            <person name="Lucas S."/>
            <person name="Han J."/>
            <person name="Lapidus A."/>
            <person name="Cheng J.-F."/>
            <person name="Goodwin L."/>
            <person name="Pitluck S."/>
            <person name="Peters L."/>
            <person name="Mikhailova N."/>
            <person name="Teshima H."/>
            <person name="Detter J.C."/>
            <person name="Han C."/>
            <person name="Tapia R."/>
            <person name="Land M."/>
            <person name="Hauser L."/>
            <person name="Kyrpides N."/>
            <person name="Ivanova N."/>
            <person name="Pagani I."/>
            <person name="Dunn J."/>
            <person name="Taghavi S."/>
            <person name="Francis A."/>
            <person name="van der Lelie D."/>
            <person name="Woyke T."/>
        </authorList>
    </citation>
    <scope>NUCLEOTIDE SEQUENCE [LARGE SCALE GENOMIC DNA]</scope>
    <source>
        <strain evidence="3 4">BC1</strain>
    </source>
</reference>
<dbReference type="Proteomes" id="UP000013523">
    <property type="component" value="Chromosome"/>
</dbReference>
<dbReference type="STRING" id="86416.Clopa_2238"/>
<name>R4K1Z1_CLOPA</name>
<dbReference type="PATRIC" id="fig|86416.3.peg.2217"/>
<protein>
    <submittedName>
        <fullName evidence="3">Uncharacterized protein</fullName>
    </submittedName>
</protein>
<dbReference type="HOGENOM" id="CLU_975596_0_0_9"/>
<evidence type="ECO:0000256" key="2">
    <source>
        <dbReference type="SAM" id="Phobius"/>
    </source>
</evidence>
<dbReference type="KEGG" id="cpas:Clopa_2238"/>
<dbReference type="eggNOG" id="ENOG50326Q8">
    <property type="taxonomic scope" value="Bacteria"/>
</dbReference>
<evidence type="ECO:0000256" key="1">
    <source>
        <dbReference type="SAM" id="Coils"/>
    </source>
</evidence>
<organism evidence="3 4">
    <name type="scientific">Clostridium pasteurianum BC1</name>
    <dbReference type="NCBI Taxonomy" id="86416"/>
    <lineage>
        <taxon>Bacteria</taxon>
        <taxon>Bacillati</taxon>
        <taxon>Bacillota</taxon>
        <taxon>Clostridia</taxon>
        <taxon>Eubacteriales</taxon>
        <taxon>Clostridiaceae</taxon>
        <taxon>Clostridium</taxon>
    </lineage>
</organism>
<feature type="transmembrane region" description="Helical" evidence="2">
    <location>
        <begin position="18"/>
        <end position="34"/>
    </location>
</feature>
<dbReference type="AlphaFoldDB" id="R4K1Z1"/>
<keyword evidence="2" id="KW-1133">Transmembrane helix</keyword>
<keyword evidence="2" id="KW-0472">Membrane</keyword>
<gene>
    <name evidence="3" type="ORF">Clopa_2238</name>
</gene>
<evidence type="ECO:0000313" key="4">
    <source>
        <dbReference type="Proteomes" id="UP000013523"/>
    </source>
</evidence>